<reference evidence="1" key="1">
    <citation type="submission" date="2022-03" db="EMBL/GenBank/DDBJ databases">
        <title>Sea Food Isolates.</title>
        <authorList>
            <person name="Li c."/>
        </authorList>
    </citation>
    <scope>NUCLEOTIDE SEQUENCE</scope>
    <source>
        <strain evidence="1">19CA06SA08-2</strain>
    </source>
</reference>
<sequence>MNWRVNRIELEQGVVMLDCPGLCWDTFPALAEGLLQEWELGFVDKEWGADRHSWLLEFEGSKLRLEYEHYSGCWLAAVQPADREVVIWLGRQHKD</sequence>
<proteinExistence type="predicted"/>
<name>A0AAU6U4Z4_UNCXX</name>
<dbReference type="Pfam" id="PF12305">
    <property type="entry name" value="DUF3630"/>
    <property type="match status" value="1"/>
</dbReference>
<dbReference type="EMBL" id="CP095353">
    <property type="protein sequence ID" value="XAG69227.1"/>
    <property type="molecule type" value="Genomic_DNA"/>
</dbReference>
<gene>
    <name evidence="1" type="ORF">MRM75_22045</name>
</gene>
<organism evidence="1">
    <name type="scientific">bacterium 19CA06SA08-2</name>
    <dbReference type="NCBI Taxonomy" id="2920658"/>
    <lineage>
        <taxon>Bacteria</taxon>
    </lineage>
</organism>
<accession>A0AAU6U4Z4</accession>
<dbReference type="AlphaFoldDB" id="A0AAU6U4Z4"/>
<protein>
    <submittedName>
        <fullName evidence="1">DUF3630 family protein</fullName>
    </submittedName>
</protein>
<evidence type="ECO:0000313" key="1">
    <source>
        <dbReference type="EMBL" id="XAG69227.1"/>
    </source>
</evidence>
<dbReference type="InterPro" id="IPR022080">
    <property type="entry name" value="DUF3630"/>
</dbReference>